<dbReference type="RefSeq" id="WP_007300075.1">
    <property type="nucleotide sequence ID" value="NZ_AJJH01000160.1"/>
</dbReference>
<protein>
    <submittedName>
        <fullName evidence="1">Uncharacterized protein</fullName>
    </submittedName>
</protein>
<dbReference type="SUPFAM" id="SSF55961">
    <property type="entry name" value="Bet v1-like"/>
    <property type="match status" value="1"/>
</dbReference>
<reference evidence="1 2" key="1">
    <citation type="journal article" date="2012" name="J. Bacteriol.">
        <title>Draft genome sequence of the nitrophenol-degrading actinomycete Rhodococcus imtechensis RKJ300.</title>
        <authorList>
            <person name="Vikram S."/>
            <person name="Kumar S."/>
            <person name="Subramanian S."/>
            <person name="Raghava G.P."/>
        </authorList>
    </citation>
    <scope>NUCLEOTIDE SEQUENCE [LARGE SCALE GENOMIC DNA]</scope>
    <source>
        <strain evidence="1 2">RKJ300</strain>
    </source>
</reference>
<proteinExistence type="predicted"/>
<evidence type="ECO:0000313" key="1">
    <source>
        <dbReference type="EMBL" id="EID75086.1"/>
    </source>
</evidence>
<comment type="caution">
    <text evidence="1">The sequence shown here is derived from an EMBL/GenBank/DDBJ whole genome shotgun (WGS) entry which is preliminary data.</text>
</comment>
<organism evidence="1 2">
    <name type="scientific">Rhodococcus opacus RKJ300 = JCM 13270</name>
    <dbReference type="NCBI Taxonomy" id="1165867"/>
    <lineage>
        <taxon>Bacteria</taxon>
        <taxon>Bacillati</taxon>
        <taxon>Actinomycetota</taxon>
        <taxon>Actinomycetes</taxon>
        <taxon>Mycobacteriales</taxon>
        <taxon>Nocardiaceae</taxon>
        <taxon>Rhodococcus</taxon>
    </lineage>
</organism>
<dbReference type="Gene3D" id="3.30.530.20">
    <property type="match status" value="1"/>
</dbReference>
<name>I0WFC0_RHOOP</name>
<gene>
    <name evidence="1" type="ORF">W59_28455</name>
</gene>
<dbReference type="AlphaFoldDB" id="I0WFC0"/>
<dbReference type="Proteomes" id="UP000006447">
    <property type="component" value="Unassembled WGS sequence"/>
</dbReference>
<sequence length="45" mass="5212">MIITEESVVIERPIEEVFAFFHDPANVTRYAKKRGVLPARVGRLR</sequence>
<dbReference type="EMBL" id="AJJH01000160">
    <property type="protein sequence ID" value="EID75086.1"/>
    <property type="molecule type" value="Genomic_DNA"/>
</dbReference>
<dbReference type="InterPro" id="IPR023393">
    <property type="entry name" value="START-like_dom_sf"/>
</dbReference>
<accession>I0WFC0</accession>
<evidence type="ECO:0000313" key="2">
    <source>
        <dbReference type="Proteomes" id="UP000006447"/>
    </source>
</evidence>
<dbReference type="PATRIC" id="fig|1165867.3.peg.5819"/>